<dbReference type="Proteomes" id="UP000198935">
    <property type="component" value="Unassembled WGS sequence"/>
</dbReference>
<dbReference type="InterPro" id="IPR031346">
    <property type="entry name" value="DUF2154_N"/>
</dbReference>
<feature type="domain" description="Cell wall-active antibiotics response LiaF-like C-terminal" evidence="1">
    <location>
        <begin position="146"/>
        <end position="250"/>
    </location>
</feature>
<evidence type="ECO:0000313" key="4">
    <source>
        <dbReference type="Proteomes" id="UP000198935"/>
    </source>
</evidence>
<dbReference type="Pfam" id="PF17115">
    <property type="entry name" value="Toast_rack_N"/>
    <property type="match status" value="1"/>
</dbReference>
<organism evidence="3 4">
    <name type="scientific">Evansella caseinilytica</name>
    <dbReference type="NCBI Taxonomy" id="1503961"/>
    <lineage>
        <taxon>Bacteria</taxon>
        <taxon>Bacillati</taxon>
        <taxon>Bacillota</taxon>
        <taxon>Bacilli</taxon>
        <taxon>Bacillales</taxon>
        <taxon>Bacillaceae</taxon>
        <taxon>Evansella</taxon>
    </lineage>
</organism>
<gene>
    <name evidence="3" type="ORF">SAMN05421736_12314</name>
</gene>
<protein>
    <submittedName>
        <fullName evidence="3">Cell wall-active antibiotics response 4TMS YvqF</fullName>
    </submittedName>
</protein>
<dbReference type="InterPro" id="IPR024425">
    <property type="entry name" value="LiaF-like_C"/>
</dbReference>
<evidence type="ECO:0000259" key="1">
    <source>
        <dbReference type="Pfam" id="PF09922"/>
    </source>
</evidence>
<dbReference type="EMBL" id="FNPI01000023">
    <property type="protein sequence ID" value="SDZ63262.1"/>
    <property type="molecule type" value="Genomic_DNA"/>
</dbReference>
<sequence>MLKKIIAAAIIILIIGVGVNLISEHVFGFGINSKQSTENQETVEMEKADTAEVNLKLAVGQVTINGGATALMEGEFQYDDKSLTPQVEYREKNGHGTLNVTEKKQRKLFQLNFFDFSFFRKNTGSTWDIALNDTIPLKLSVDAGVGETNLQLADLHLTALDIQTGVGETTIDLTGEYADSFDVYIETGVGETEIVLPENAGVMVEVEKGIGSLNANGFIKDNNRYKNDVYDTAEVQINVFLESGIGDVTIRQGK</sequence>
<reference evidence="4" key="1">
    <citation type="submission" date="2016-10" db="EMBL/GenBank/DDBJ databases">
        <authorList>
            <person name="Varghese N."/>
            <person name="Submissions S."/>
        </authorList>
    </citation>
    <scope>NUCLEOTIDE SEQUENCE [LARGE SCALE GENOMIC DNA]</scope>
    <source>
        <strain evidence="4">SP</strain>
    </source>
</reference>
<proteinExistence type="predicted"/>
<name>A0A1H3ULE0_9BACI</name>
<evidence type="ECO:0000313" key="3">
    <source>
        <dbReference type="EMBL" id="SDZ63262.1"/>
    </source>
</evidence>
<accession>A0A1H3ULE0</accession>
<dbReference type="STRING" id="1503961.SAMN05421736_12314"/>
<feature type="domain" description="DUF2154" evidence="2">
    <location>
        <begin position="48"/>
        <end position="145"/>
    </location>
</feature>
<dbReference type="AlphaFoldDB" id="A0A1H3ULE0"/>
<evidence type="ECO:0000259" key="2">
    <source>
        <dbReference type="Pfam" id="PF17115"/>
    </source>
</evidence>
<dbReference type="Pfam" id="PF09922">
    <property type="entry name" value="LiaF-like_C"/>
    <property type="match status" value="1"/>
</dbReference>
<keyword evidence="4" id="KW-1185">Reference proteome</keyword>